<accession>A0A4Z2HK74</accession>
<evidence type="ECO:0000256" key="1">
    <source>
        <dbReference type="SAM" id="MobiDB-lite"/>
    </source>
</evidence>
<keyword evidence="3" id="KW-1185">Reference proteome</keyword>
<comment type="caution">
    <text evidence="2">The sequence shown here is derived from an EMBL/GenBank/DDBJ whole genome shotgun (WGS) entry which is preliminary data.</text>
</comment>
<organism evidence="2 3">
    <name type="scientific">Liparis tanakae</name>
    <name type="common">Tanaka's snailfish</name>
    <dbReference type="NCBI Taxonomy" id="230148"/>
    <lineage>
        <taxon>Eukaryota</taxon>
        <taxon>Metazoa</taxon>
        <taxon>Chordata</taxon>
        <taxon>Craniata</taxon>
        <taxon>Vertebrata</taxon>
        <taxon>Euteleostomi</taxon>
        <taxon>Actinopterygii</taxon>
        <taxon>Neopterygii</taxon>
        <taxon>Teleostei</taxon>
        <taxon>Neoteleostei</taxon>
        <taxon>Acanthomorphata</taxon>
        <taxon>Eupercaria</taxon>
        <taxon>Perciformes</taxon>
        <taxon>Cottioidei</taxon>
        <taxon>Cottales</taxon>
        <taxon>Liparidae</taxon>
        <taxon>Liparis</taxon>
    </lineage>
</organism>
<dbReference type="EMBL" id="SRLO01000226">
    <property type="protein sequence ID" value="TNN65991.1"/>
    <property type="molecule type" value="Genomic_DNA"/>
</dbReference>
<feature type="region of interest" description="Disordered" evidence="1">
    <location>
        <begin position="19"/>
        <end position="50"/>
    </location>
</feature>
<evidence type="ECO:0000313" key="2">
    <source>
        <dbReference type="EMBL" id="TNN65991.1"/>
    </source>
</evidence>
<dbReference type="AlphaFoldDB" id="A0A4Z2HK74"/>
<reference evidence="2 3" key="1">
    <citation type="submission" date="2019-03" db="EMBL/GenBank/DDBJ databases">
        <title>First draft genome of Liparis tanakae, snailfish: a comprehensive survey of snailfish specific genes.</title>
        <authorList>
            <person name="Kim W."/>
            <person name="Song I."/>
            <person name="Jeong J.-H."/>
            <person name="Kim D."/>
            <person name="Kim S."/>
            <person name="Ryu S."/>
            <person name="Song J.Y."/>
            <person name="Lee S.K."/>
        </authorList>
    </citation>
    <scope>NUCLEOTIDE SEQUENCE [LARGE SCALE GENOMIC DNA]</scope>
    <source>
        <tissue evidence="2">Muscle</tissue>
    </source>
</reference>
<dbReference type="Proteomes" id="UP000314294">
    <property type="component" value="Unassembled WGS sequence"/>
</dbReference>
<proteinExistence type="predicted"/>
<feature type="region of interest" description="Disordered" evidence="1">
    <location>
        <begin position="74"/>
        <end position="104"/>
    </location>
</feature>
<protein>
    <submittedName>
        <fullName evidence="2">Uncharacterized protein</fullName>
    </submittedName>
</protein>
<evidence type="ECO:0000313" key="3">
    <source>
        <dbReference type="Proteomes" id="UP000314294"/>
    </source>
</evidence>
<gene>
    <name evidence="2" type="ORF">EYF80_023747</name>
</gene>
<name>A0A4Z2HK74_9TELE</name>
<feature type="compositionally biased region" description="Basic and acidic residues" evidence="1">
    <location>
        <begin position="89"/>
        <end position="102"/>
    </location>
</feature>
<sequence length="138" mass="14662">MWICTRGNEAGIEAAATSLKQNRSTPRHLLQSPRLDTEEHDSPPFKSSLESPECTLIRTPAAKIQTVNFCSARPRRPLSATPPGISLSLHERPLSGPEREGKTATATVHAAFGISPVPGAPTRAAATAAALLLCKSEE</sequence>